<dbReference type="HOGENOM" id="CLU_2817909_0_0_1"/>
<evidence type="ECO:0000313" key="2">
    <source>
        <dbReference type="Proteomes" id="UP000011713"/>
    </source>
</evidence>
<name>M4B2H1_HYAAE</name>
<protein>
    <submittedName>
        <fullName evidence="1">Uncharacterized protein</fullName>
    </submittedName>
</protein>
<reference evidence="1" key="2">
    <citation type="submission" date="2015-06" db="UniProtKB">
        <authorList>
            <consortium name="EnsemblProtists"/>
        </authorList>
    </citation>
    <scope>IDENTIFICATION</scope>
    <source>
        <strain evidence="1">Emoy2</strain>
    </source>
</reference>
<dbReference type="VEuPathDB" id="FungiDB:HpaG800469"/>
<proteinExistence type="predicted"/>
<evidence type="ECO:0000313" key="1">
    <source>
        <dbReference type="EnsemblProtists" id="HpaP800469"/>
    </source>
</evidence>
<reference evidence="2" key="1">
    <citation type="journal article" date="2010" name="Science">
        <title>Signatures of adaptation to obligate biotrophy in the Hyaloperonospora arabidopsidis genome.</title>
        <authorList>
            <person name="Baxter L."/>
            <person name="Tripathy S."/>
            <person name="Ishaque N."/>
            <person name="Boot N."/>
            <person name="Cabral A."/>
            <person name="Kemen E."/>
            <person name="Thines M."/>
            <person name="Ah-Fong A."/>
            <person name="Anderson R."/>
            <person name="Badejoko W."/>
            <person name="Bittner-Eddy P."/>
            <person name="Boore J.L."/>
            <person name="Chibucos M.C."/>
            <person name="Coates M."/>
            <person name="Dehal P."/>
            <person name="Delehaunty K."/>
            <person name="Dong S."/>
            <person name="Downton P."/>
            <person name="Dumas B."/>
            <person name="Fabro G."/>
            <person name="Fronick C."/>
            <person name="Fuerstenberg S.I."/>
            <person name="Fulton L."/>
            <person name="Gaulin E."/>
            <person name="Govers F."/>
            <person name="Hughes L."/>
            <person name="Humphray S."/>
            <person name="Jiang R.H."/>
            <person name="Judelson H."/>
            <person name="Kamoun S."/>
            <person name="Kyung K."/>
            <person name="Meijer H."/>
            <person name="Minx P."/>
            <person name="Morris P."/>
            <person name="Nelson J."/>
            <person name="Phuntumart V."/>
            <person name="Qutob D."/>
            <person name="Rehmany A."/>
            <person name="Rougon-Cardoso A."/>
            <person name="Ryden P."/>
            <person name="Torto-Alalibo T."/>
            <person name="Studholme D."/>
            <person name="Wang Y."/>
            <person name="Win J."/>
            <person name="Wood J."/>
            <person name="Clifton S.W."/>
            <person name="Rogers J."/>
            <person name="Van den Ackerveken G."/>
            <person name="Jones J.D."/>
            <person name="McDowell J.M."/>
            <person name="Beynon J."/>
            <person name="Tyler B.M."/>
        </authorList>
    </citation>
    <scope>NUCLEOTIDE SEQUENCE [LARGE SCALE GENOMIC DNA]</scope>
    <source>
        <strain evidence="2">Emoy2</strain>
    </source>
</reference>
<sequence length="67" mass="7704">MPLSFSKSHLCPYSFPLIINRSNEFVVDLYEQCLELHRIGARTSKAYLSSNMQGEDLASYATCPRRF</sequence>
<keyword evidence="2" id="KW-1185">Reference proteome</keyword>
<dbReference type="Proteomes" id="UP000011713">
    <property type="component" value="Unassembled WGS sequence"/>
</dbReference>
<dbReference type="AlphaFoldDB" id="M4B2H1"/>
<accession>M4B2H1</accession>
<dbReference type="EnsemblProtists" id="HpaT800469">
    <property type="protein sequence ID" value="HpaP800469"/>
    <property type="gene ID" value="HpaG800469"/>
</dbReference>
<organism evidence="1 2">
    <name type="scientific">Hyaloperonospora arabidopsidis (strain Emoy2)</name>
    <name type="common">Downy mildew agent</name>
    <name type="synonym">Peronospora arabidopsidis</name>
    <dbReference type="NCBI Taxonomy" id="559515"/>
    <lineage>
        <taxon>Eukaryota</taxon>
        <taxon>Sar</taxon>
        <taxon>Stramenopiles</taxon>
        <taxon>Oomycota</taxon>
        <taxon>Peronosporomycetes</taxon>
        <taxon>Peronosporales</taxon>
        <taxon>Peronosporaceae</taxon>
        <taxon>Hyaloperonospora</taxon>
    </lineage>
</organism>
<dbReference type="InParanoid" id="M4B2H1"/>
<dbReference type="EMBL" id="JH597777">
    <property type="status" value="NOT_ANNOTATED_CDS"/>
    <property type="molecule type" value="Genomic_DNA"/>
</dbReference>